<feature type="domain" description="AntA/AntB antirepressor" evidence="2">
    <location>
        <begin position="20"/>
        <end position="89"/>
    </location>
</feature>
<evidence type="ECO:0000313" key="4">
    <source>
        <dbReference type="Proteomes" id="UP000057213"/>
    </source>
</evidence>
<dbReference type="RefSeq" id="WP_053943599.1">
    <property type="nucleotide sequence ID" value="NZ_CP010401.1"/>
</dbReference>
<dbReference type="InterPro" id="IPR013557">
    <property type="entry name" value="AntA/B_antirep"/>
</dbReference>
<evidence type="ECO:0000313" key="3">
    <source>
        <dbReference type="EMBL" id="ALE02888.1"/>
    </source>
</evidence>
<keyword evidence="4" id="KW-1185">Reference proteome</keyword>
<dbReference type="PANTHER" id="PTHR36180:SF1">
    <property type="entry name" value="ANTA_ANTB ANTIREPRESSOR DOMAIN-CONTAINING PROTEIN"/>
    <property type="match status" value="1"/>
</dbReference>
<dbReference type="OrthoDB" id="8410826at2"/>
<dbReference type="InterPro" id="IPR005039">
    <property type="entry name" value="Ant_C"/>
</dbReference>
<reference evidence="3 4" key="1">
    <citation type="journal article" date="2015" name="Genome Announc.">
        <title>Complete Genome Sequence of Bartonella ancashensis Strain 20.00, Isolated from the Blood of a Patient with Verruga Peruana.</title>
        <authorList>
            <person name="Hang J."/>
            <person name="Mullins K.E."/>
            <person name="Clifford R.J."/>
            <person name="Onmus-Leone F."/>
            <person name="Yang Y."/>
            <person name="Jiang J."/>
            <person name="Leguia M."/>
            <person name="Kasper M.R."/>
            <person name="Maguina C."/>
            <person name="Lesho E.P."/>
            <person name="Jarman R.G."/>
            <person name="Richards A.L."/>
            <person name="Blazes D."/>
        </authorList>
    </citation>
    <scope>NUCLEOTIDE SEQUENCE [LARGE SCALE GENOMIC DNA]</scope>
    <source>
        <strain evidence="3 4">20.00</strain>
    </source>
</reference>
<dbReference type="Pfam" id="PF03374">
    <property type="entry name" value="ANT"/>
    <property type="match status" value="1"/>
</dbReference>
<protein>
    <submittedName>
        <fullName evidence="3">Anti-repressor protein</fullName>
    </submittedName>
</protein>
<dbReference type="Proteomes" id="UP000057213">
    <property type="component" value="Chromosome"/>
</dbReference>
<evidence type="ECO:0000259" key="2">
    <source>
        <dbReference type="Pfam" id="PF08346"/>
    </source>
</evidence>
<name>A0A0M4L733_9HYPH</name>
<evidence type="ECO:0000259" key="1">
    <source>
        <dbReference type="Pfam" id="PF03374"/>
    </source>
</evidence>
<proteinExistence type="predicted"/>
<accession>A0A0M4L733</accession>
<sequence length="246" mass="28128">MNTLIEISEQTVGQETVQTVNARELHVFLEVTSHFRDWIKNRIKEYNFQENQDFMSFAKILAKPKGGRSSMEYYLTLDMAKELAMVERNEKGKQARQYFIECEQRAKQIAAPCVDYSSPEAVLGVLTYLKSENERKDNVIAKLEPKAKALESLKRSDGLFGIIEAAKVLEMRPKDFIHYLWSHNWVYRRVPGAPLLPYQDKIKKGLMDCSTLTIHKPDGTEKIVSSAKITADGLASLREQFHGGVQ</sequence>
<dbReference type="AlphaFoldDB" id="A0A0M4L733"/>
<dbReference type="GO" id="GO:0003677">
    <property type="term" value="F:DNA binding"/>
    <property type="evidence" value="ECO:0007669"/>
    <property type="project" value="InterPro"/>
</dbReference>
<gene>
    <name evidence="3" type="ORF">PU02_0074</name>
</gene>
<dbReference type="STRING" id="1318743.PU02_0074"/>
<dbReference type="KEGG" id="banc:PU02_0074"/>
<dbReference type="PANTHER" id="PTHR36180">
    <property type="entry name" value="DNA-BINDING PROTEIN-RELATED-RELATED"/>
    <property type="match status" value="1"/>
</dbReference>
<feature type="domain" description="Antirepressor protein C-terminal" evidence="1">
    <location>
        <begin position="139"/>
        <end position="242"/>
    </location>
</feature>
<dbReference type="PATRIC" id="fig|1318743.3.peg.77"/>
<dbReference type="EMBL" id="CP010401">
    <property type="protein sequence ID" value="ALE02888.1"/>
    <property type="molecule type" value="Genomic_DNA"/>
</dbReference>
<organism evidence="3 4">
    <name type="scientific">Bartonella ancashensis</name>
    <dbReference type="NCBI Taxonomy" id="1318743"/>
    <lineage>
        <taxon>Bacteria</taxon>
        <taxon>Pseudomonadati</taxon>
        <taxon>Pseudomonadota</taxon>
        <taxon>Alphaproteobacteria</taxon>
        <taxon>Hyphomicrobiales</taxon>
        <taxon>Bartonellaceae</taxon>
        <taxon>Bartonella</taxon>
    </lineage>
</organism>
<dbReference type="Pfam" id="PF08346">
    <property type="entry name" value="AntA"/>
    <property type="match status" value="1"/>
</dbReference>